<evidence type="ECO:0000313" key="2">
    <source>
        <dbReference type="Proteomes" id="UP000694426"/>
    </source>
</evidence>
<proteinExistence type="predicted"/>
<sequence length="184" mass="19297">MLLGLPSPLQLSSPRPTSCQLCPACAAAGLTPCHPRGFAFCLCWTSGGAQQPLPPAGCSPCSSSAPHNPVSVLAKGVCRHPGFSHLQKGSGLCCLPQPHLQLSPCTPQPYRRAQKFEEPLGAWGQECRVTFSPAWVTWLGSRAQGGEVTKFTPCFPGWLGHPPGSLPGEQTGKQQQLGACGGML</sequence>
<dbReference type="Ensembl" id="ENSABRT00000021102.1">
    <property type="protein sequence ID" value="ENSABRP00000014799.1"/>
    <property type="gene ID" value="ENSABRG00000013033.1"/>
</dbReference>
<reference evidence="1" key="2">
    <citation type="submission" date="2025-09" db="UniProtKB">
        <authorList>
            <consortium name="Ensembl"/>
        </authorList>
    </citation>
    <scope>IDENTIFICATION</scope>
</reference>
<accession>A0A8B9C5G7</accession>
<name>A0A8B9C5G7_9AVES</name>
<organism evidence="1 2">
    <name type="scientific">Anser brachyrhynchus</name>
    <name type="common">Pink-footed goose</name>
    <dbReference type="NCBI Taxonomy" id="132585"/>
    <lineage>
        <taxon>Eukaryota</taxon>
        <taxon>Metazoa</taxon>
        <taxon>Chordata</taxon>
        <taxon>Craniata</taxon>
        <taxon>Vertebrata</taxon>
        <taxon>Euteleostomi</taxon>
        <taxon>Archelosauria</taxon>
        <taxon>Archosauria</taxon>
        <taxon>Dinosauria</taxon>
        <taxon>Saurischia</taxon>
        <taxon>Theropoda</taxon>
        <taxon>Coelurosauria</taxon>
        <taxon>Aves</taxon>
        <taxon>Neognathae</taxon>
        <taxon>Galloanserae</taxon>
        <taxon>Anseriformes</taxon>
        <taxon>Anatidae</taxon>
        <taxon>Anserinae</taxon>
        <taxon>Anser</taxon>
    </lineage>
</organism>
<dbReference type="Proteomes" id="UP000694426">
    <property type="component" value="Unplaced"/>
</dbReference>
<protein>
    <submittedName>
        <fullName evidence="1">Uncharacterized protein</fullName>
    </submittedName>
</protein>
<keyword evidence="2" id="KW-1185">Reference proteome</keyword>
<dbReference type="AlphaFoldDB" id="A0A8B9C5G7"/>
<reference evidence="1" key="1">
    <citation type="submission" date="2025-08" db="UniProtKB">
        <authorList>
            <consortium name="Ensembl"/>
        </authorList>
    </citation>
    <scope>IDENTIFICATION</scope>
</reference>
<evidence type="ECO:0000313" key="1">
    <source>
        <dbReference type="Ensembl" id="ENSABRP00000014799.1"/>
    </source>
</evidence>